<comment type="caution">
    <text evidence="4">The sequence shown here is derived from an EMBL/GenBank/DDBJ whole genome shotgun (WGS) entry which is preliminary data.</text>
</comment>
<reference evidence="4" key="1">
    <citation type="submission" date="2021-10" db="EMBL/GenBank/DDBJ databases">
        <title>De novo Genome Assembly of Clathrus columnatus (Basidiomycota, Fungi) Using Illumina and Nanopore Sequence Data.</title>
        <authorList>
            <person name="Ogiso-Tanaka E."/>
            <person name="Itagaki H."/>
            <person name="Hosoya T."/>
            <person name="Hosaka K."/>
        </authorList>
    </citation>
    <scope>NUCLEOTIDE SEQUENCE</scope>
    <source>
        <strain evidence="4">MO-923</strain>
    </source>
</reference>
<feature type="transmembrane region" description="Helical" evidence="2">
    <location>
        <begin position="40"/>
        <end position="61"/>
    </location>
</feature>
<dbReference type="AlphaFoldDB" id="A0AAV5A635"/>
<keyword evidence="5" id="KW-1185">Reference proteome</keyword>
<evidence type="ECO:0000313" key="4">
    <source>
        <dbReference type="EMBL" id="GJJ10096.1"/>
    </source>
</evidence>
<evidence type="ECO:0000259" key="3">
    <source>
        <dbReference type="Pfam" id="PF20151"/>
    </source>
</evidence>
<keyword evidence="2" id="KW-0472">Membrane</keyword>
<evidence type="ECO:0000313" key="5">
    <source>
        <dbReference type="Proteomes" id="UP001050691"/>
    </source>
</evidence>
<evidence type="ECO:0000256" key="2">
    <source>
        <dbReference type="SAM" id="Phobius"/>
    </source>
</evidence>
<dbReference type="Pfam" id="PF20151">
    <property type="entry name" value="DUF6533"/>
    <property type="match status" value="1"/>
</dbReference>
<keyword evidence="2" id="KW-1133">Transmembrane helix</keyword>
<feature type="compositionally biased region" description="Basic and acidic residues" evidence="1">
    <location>
        <begin position="344"/>
        <end position="354"/>
    </location>
</feature>
<proteinExistence type="predicted"/>
<accession>A0AAV5A635</accession>
<organism evidence="4 5">
    <name type="scientific">Clathrus columnatus</name>
    <dbReference type="NCBI Taxonomy" id="1419009"/>
    <lineage>
        <taxon>Eukaryota</taxon>
        <taxon>Fungi</taxon>
        <taxon>Dikarya</taxon>
        <taxon>Basidiomycota</taxon>
        <taxon>Agaricomycotina</taxon>
        <taxon>Agaricomycetes</taxon>
        <taxon>Phallomycetidae</taxon>
        <taxon>Phallales</taxon>
        <taxon>Clathraceae</taxon>
        <taxon>Clathrus</taxon>
    </lineage>
</organism>
<protein>
    <recommendedName>
        <fullName evidence="3">DUF6533 domain-containing protein</fullName>
    </recommendedName>
</protein>
<evidence type="ECO:0000256" key="1">
    <source>
        <dbReference type="SAM" id="MobiDB-lite"/>
    </source>
</evidence>
<keyword evidence="2" id="KW-0812">Transmembrane</keyword>
<feature type="transmembrane region" description="Helical" evidence="2">
    <location>
        <begin position="114"/>
        <end position="132"/>
    </location>
</feature>
<feature type="transmembrane region" description="Helical" evidence="2">
    <location>
        <begin position="81"/>
        <end position="102"/>
    </location>
</feature>
<dbReference type="Proteomes" id="UP001050691">
    <property type="component" value="Unassembled WGS sequence"/>
</dbReference>
<gene>
    <name evidence="4" type="ORF">Clacol_004322</name>
</gene>
<sequence length="354" mass="40066">MNNETASTLSGDITQSETVISCSDDEIQYIWKSEFKLGTLLYLLSKYSTFLYLAIDVGLNFWTGNSLRGYGTPSGNWRTGYFILIKSDAARFLKTIIGLIIVRAYALCQGYRPMAVALSATFFTFLVLYIYGSNPYLAALNLAFNIALFLSDVLAFLPVIYQVWGLWRERQRLRLQTNADFVTLLLLQGGFSHVKQYTPHFETSISCRDTKVLLRTFHVNDRKHNRIRASSSPKVLTRVAESTGFGSFKVLPISQLKFDHRVPDTSIVSFRLLSTILMCEFTLDLHRRNTKKSIPNTLALEFPSLSFRDNPVASIHSVLGRLHENIISEMGERNDSVPVNGPGHELEEREQEAA</sequence>
<feature type="region of interest" description="Disordered" evidence="1">
    <location>
        <begin position="330"/>
        <end position="354"/>
    </location>
</feature>
<dbReference type="EMBL" id="BPWL01000005">
    <property type="protein sequence ID" value="GJJ10096.1"/>
    <property type="molecule type" value="Genomic_DNA"/>
</dbReference>
<feature type="domain" description="DUF6533" evidence="3">
    <location>
        <begin position="21"/>
        <end position="51"/>
    </location>
</feature>
<feature type="transmembrane region" description="Helical" evidence="2">
    <location>
        <begin position="138"/>
        <end position="164"/>
    </location>
</feature>
<dbReference type="InterPro" id="IPR045340">
    <property type="entry name" value="DUF6533"/>
</dbReference>
<name>A0AAV5A635_9AGAM</name>